<dbReference type="EMBL" id="JACBZT010000001">
    <property type="protein sequence ID" value="NYJ07262.1"/>
    <property type="molecule type" value="Genomic_DNA"/>
</dbReference>
<dbReference type="Proteomes" id="UP000541969">
    <property type="component" value="Unassembled WGS sequence"/>
</dbReference>
<proteinExistence type="predicted"/>
<dbReference type="AlphaFoldDB" id="A0A853CL45"/>
<reference evidence="1 2" key="1">
    <citation type="submission" date="2020-07" db="EMBL/GenBank/DDBJ databases">
        <title>Sequencing the genomes of 1000 actinobacteria strains.</title>
        <authorList>
            <person name="Klenk H.-P."/>
        </authorList>
    </citation>
    <scope>NUCLEOTIDE SEQUENCE [LARGE SCALE GENOMIC DNA]</scope>
    <source>
        <strain evidence="1 2">DSM 104001</strain>
    </source>
</reference>
<dbReference type="RefSeq" id="WP_179718988.1">
    <property type="nucleotide sequence ID" value="NZ_JACBZT010000001.1"/>
</dbReference>
<sequence length="76" mass="8492">MNGGQCLVERQMHRARPVEVLVDGRWWPGVQYGWRMYDDGTGWRAAVRFVVPGPGSPKARHAHLPMDAVRPLGSPA</sequence>
<organism evidence="1 2">
    <name type="scientific">Petropleomorpha daqingensis</name>
    <dbReference type="NCBI Taxonomy" id="2026353"/>
    <lineage>
        <taxon>Bacteria</taxon>
        <taxon>Bacillati</taxon>
        <taxon>Actinomycetota</taxon>
        <taxon>Actinomycetes</taxon>
        <taxon>Geodermatophilales</taxon>
        <taxon>Geodermatophilaceae</taxon>
        <taxon>Petropleomorpha</taxon>
    </lineage>
</organism>
<evidence type="ECO:0000313" key="2">
    <source>
        <dbReference type="Proteomes" id="UP000541969"/>
    </source>
</evidence>
<accession>A0A853CL45</accession>
<keyword evidence="2" id="KW-1185">Reference proteome</keyword>
<gene>
    <name evidence="1" type="ORF">GGQ55_003540</name>
</gene>
<protein>
    <submittedName>
        <fullName evidence="1">Uncharacterized protein</fullName>
    </submittedName>
</protein>
<evidence type="ECO:0000313" key="1">
    <source>
        <dbReference type="EMBL" id="NYJ07262.1"/>
    </source>
</evidence>
<comment type="caution">
    <text evidence="1">The sequence shown here is derived from an EMBL/GenBank/DDBJ whole genome shotgun (WGS) entry which is preliminary data.</text>
</comment>
<name>A0A853CL45_9ACTN</name>